<dbReference type="GeneID" id="34610396"/>
<dbReference type="AlphaFoldDB" id="A0A1L9S9K9"/>
<reference evidence="4" key="1">
    <citation type="journal article" date="2017" name="Genome Biol.">
        <title>Comparative genomics reveals high biological diversity and specific adaptations in the industrially and medically important fungal genus Aspergillus.</title>
        <authorList>
            <person name="de Vries R.P."/>
            <person name="Riley R."/>
            <person name="Wiebenga A."/>
            <person name="Aguilar-Osorio G."/>
            <person name="Amillis S."/>
            <person name="Uchima C.A."/>
            <person name="Anderluh G."/>
            <person name="Asadollahi M."/>
            <person name="Askin M."/>
            <person name="Barry K."/>
            <person name="Battaglia E."/>
            <person name="Bayram O."/>
            <person name="Benocci T."/>
            <person name="Braus-Stromeyer S.A."/>
            <person name="Caldana C."/>
            <person name="Canovas D."/>
            <person name="Cerqueira G.C."/>
            <person name="Chen F."/>
            <person name="Chen W."/>
            <person name="Choi C."/>
            <person name="Clum A."/>
            <person name="Dos Santos R.A."/>
            <person name="Damasio A.R."/>
            <person name="Diallinas G."/>
            <person name="Emri T."/>
            <person name="Fekete E."/>
            <person name="Flipphi M."/>
            <person name="Freyberg S."/>
            <person name="Gallo A."/>
            <person name="Gournas C."/>
            <person name="Habgood R."/>
            <person name="Hainaut M."/>
            <person name="Harispe M.L."/>
            <person name="Henrissat B."/>
            <person name="Hilden K.S."/>
            <person name="Hope R."/>
            <person name="Hossain A."/>
            <person name="Karabika E."/>
            <person name="Karaffa L."/>
            <person name="Karanyi Z."/>
            <person name="Krasevec N."/>
            <person name="Kuo A."/>
            <person name="Kusch H."/>
            <person name="LaButti K."/>
            <person name="Lagendijk E.L."/>
            <person name="Lapidus A."/>
            <person name="Levasseur A."/>
            <person name="Lindquist E."/>
            <person name="Lipzen A."/>
            <person name="Logrieco A.F."/>
            <person name="MacCabe A."/>
            <person name="Maekelae M.R."/>
            <person name="Malavazi I."/>
            <person name="Melin P."/>
            <person name="Meyer V."/>
            <person name="Mielnichuk N."/>
            <person name="Miskei M."/>
            <person name="Molnar A.P."/>
            <person name="Mule G."/>
            <person name="Ngan C.Y."/>
            <person name="Orejas M."/>
            <person name="Orosz E."/>
            <person name="Ouedraogo J.P."/>
            <person name="Overkamp K.M."/>
            <person name="Park H.-S."/>
            <person name="Perrone G."/>
            <person name="Piumi F."/>
            <person name="Punt P.J."/>
            <person name="Ram A.F."/>
            <person name="Ramon A."/>
            <person name="Rauscher S."/>
            <person name="Record E."/>
            <person name="Riano-Pachon D.M."/>
            <person name="Robert V."/>
            <person name="Roehrig J."/>
            <person name="Ruller R."/>
            <person name="Salamov A."/>
            <person name="Salih N.S."/>
            <person name="Samson R.A."/>
            <person name="Sandor E."/>
            <person name="Sanguinetti M."/>
            <person name="Schuetze T."/>
            <person name="Sepcic K."/>
            <person name="Shelest E."/>
            <person name="Sherlock G."/>
            <person name="Sophianopoulou V."/>
            <person name="Squina F.M."/>
            <person name="Sun H."/>
            <person name="Susca A."/>
            <person name="Todd R.B."/>
            <person name="Tsang A."/>
            <person name="Unkles S.E."/>
            <person name="van de Wiele N."/>
            <person name="van Rossen-Uffink D."/>
            <person name="Oliveira J.V."/>
            <person name="Vesth T.C."/>
            <person name="Visser J."/>
            <person name="Yu J.-H."/>
            <person name="Zhou M."/>
            <person name="Andersen M.R."/>
            <person name="Archer D.B."/>
            <person name="Baker S.E."/>
            <person name="Benoit I."/>
            <person name="Brakhage A.A."/>
            <person name="Braus G.H."/>
            <person name="Fischer R."/>
            <person name="Frisvad J.C."/>
            <person name="Goldman G.H."/>
            <person name="Houbraken J."/>
            <person name="Oakley B."/>
            <person name="Pocsi I."/>
            <person name="Scazzocchio C."/>
            <person name="Seiboth B."/>
            <person name="vanKuyk P.A."/>
            <person name="Wortman J."/>
            <person name="Dyer P.S."/>
            <person name="Grigoriev I.V."/>
        </authorList>
    </citation>
    <scope>NUCLEOTIDE SEQUENCE [LARGE SCALE GENOMIC DNA]</scope>
    <source>
        <strain evidence="4">CBS 506.65</strain>
    </source>
</reference>
<dbReference type="PANTHER" id="PTHR46910">
    <property type="entry name" value="TRANSCRIPTION FACTOR PDR1"/>
    <property type="match status" value="1"/>
</dbReference>
<evidence type="ECO:0000313" key="3">
    <source>
        <dbReference type="EMBL" id="OJJ43872.1"/>
    </source>
</evidence>
<proteinExistence type="predicted"/>
<dbReference type="InterPro" id="IPR050987">
    <property type="entry name" value="AtrR-like"/>
</dbReference>
<keyword evidence="1" id="KW-0539">Nucleus</keyword>
<sequence length="403" mass="45255">MVNRQVVGIIKQTQLSIGDINARFFRHFHCWLPVISPRLFREEYECDSREPSADFSILLLAMCLLTACPARTTTLSPPMTLDALYLTTRMLFAQVQALIPASTRLVQAGLLIAAYEYACGRPQAAFISMGTCARMAHSMNLDRNTNLDKGLLLGTASRLKAVEEWNVWWGTVILERVILLELTHQGRSPMTKHPSLHSYLPSDLDYDRCLRALPSDVEPFEDPPRLSGVHSKNVTRFGRQAQATNLLDQVLSVLRMDMEIDQTISELRRLDAELQAFLAIMTIECGAQLGHYCGAMATAIRALVLVHQNILANTETTDTLLHQNSRAALETATKIMVDVAYHHITHLTPHNVDALPLCCSYNLRVAMDHIENQSRHFPGTQASKDLACLMALDRAFCMRWRTS</sequence>
<accession>A0A1L9S9K9</accession>
<dbReference type="Pfam" id="PF04082">
    <property type="entry name" value="Fungal_trans"/>
    <property type="match status" value="1"/>
</dbReference>
<keyword evidence="4" id="KW-1185">Reference proteome</keyword>
<dbReference type="GO" id="GO:0008270">
    <property type="term" value="F:zinc ion binding"/>
    <property type="evidence" value="ECO:0007669"/>
    <property type="project" value="InterPro"/>
</dbReference>
<gene>
    <name evidence="3" type="ORF">ASPZODRAFT_135906</name>
</gene>
<evidence type="ECO:0000256" key="1">
    <source>
        <dbReference type="ARBA" id="ARBA00023242"/>
    </source>
</evidence>
<dbReference type="GO" id="GO:0003677">
    <property type="term" value="F:DNA binding"/>
    <property type="evidence" value="ECO:0007669"/>
    <property type="project" value="InterPro"/>
</dbReference>
<dbReference type="PANTHER" id="PTHR46910:SF11">
    <property type="entry name" value="ZN(2)-C6 FUNGAL-TYPE DOMAIN-CONTAINING PROTEIN"/>
    <property type="match status" value="1"/>
</dbReference>
<dbReference type="OrthoDB" id="3862662at2759"/>
<dbReference type="InterPro" id="IPR007219">
    <property type="entry name" value="XnlR_reg_dom"/>
</dbReference>
<dbReference type="GO" id="GO:0006351">
    <property type="term" value="P:DNA-templated transcription"/>
    <property type="evidence" value="ECO:0007669"/>
    <property type="project" value="InterPro"/>
</dbReference>
<organism evidence="3 4">
    <name type="scientific">Penicilliopsis zonata CBS 506.65</name>
    <dbReference type="NCBI Taxonomy" id="1073090"/>
    <lineage>
        <taxon>Eukaryota</taxon>
        <taxon>Fungi</taxon>
        <taxon>Dikarya</taxon>
        <taxon>Ascomycota</taxon>
        <taxon>Pezizomycotina</taxon>
        <taxon>Eurotiomycetes</taxon>
        <taxon>Eurotiomycetidae</taxon>
        <taxon>Eurotiales</taxon>
        <taxon>Aspergillaceae</taxon>
        <taxon>Penicilliopsis</taxon>
    </lineage>
</organism>
<dbReference type="VEuPathDB" id="FungiDB:ASPZODRAFT_135906"/>
<dbReference type="CDD" id="cd12148">
    <property type="entry name" value="fungal_TF_MHR"/>
    <property type="match status" value="1"/>
</dbReference>
<evidence type="ECO:0000259" key="2">
    <source>
        <dbReference type="Pfam" id="PF04082"/>
    </source>
</evidence>
<dbReference type="GO" id="GO:0003700">
    <property type="term" value="F:DNA-binding transcription factor activity"/>
    <property type="evidence" value="ECO:0007669"/>
    <property type="project" value="InterPro"/>
</dbReference>
<evidence type="ECO:0000313" key="4">
    <source>
        <dbReference type="Proteomes" id="UP000184188"/>
    </source>
</evidence>
<dbReference type="EMBL" id="KV878350">
    <property type="protein sequence ID" value="OJJ43872.1"/>
    <property type="molecule type" value="Genomic_DNA"/>
</dbReference>
<protein>
    <recommendedName>
        <fullName evidence="2">Xylanolytic transcriptional activator regulatory domain-containing protein</fullName>
    </recommendedName>
</protein>
<name>A0A1L9S9K9_9EURO</name>
<dbReference type="RefSeq" id="XP_022578382.1">
    <property type="nucleotide sequence ID" value="XM_022723931.1"/>
</dbReference>
<dbReference type="Proteomes" id="UP000184188">
    <property type="component" value="Unassembled WGS sequence"/>
</dbReference>
<feature type="domain" description="Xylanolytic transcriptional activator regulatory" evidence="2">
    <location>
        <begin position="23"/>
        <end position="201"/>
    </location>
</feature>